<dbReference type="PROSITE" id="PS50219">
    <property type="entry name" value="CNH"/>
    <property type="match status" value="1"/>
</dbReference>
<accession>A0ABD2PZ04</accession>
<sequence length="794" mass="90195">MNEDNALMFEPLRLVTNIRYNVDSMAAFDNFLYIGTAEGRLLIYRVVPVLKDHPQFFIPQTDSPTNSRVTTPSEETIHTLKFQTVTLTTKSFRRPITNLTTVPEHRILLAIADQNVTAFDLPNCITLCQVPSSSGASSFAIFLTNSKSKPDNSAVKGSPKILRICVVVKKKLYFWKWEATEKIFRSPKEAKDPLMQCWPSEMTLQEAPKFVEFVSVSQLLVGYRADYQVLDIVTGSCKSICMLGKNQVASASLVPYCLDPLNAMQDFPGHRNLYQLNSKESFSVADLSHSSRAIFRHDHFAPISAALIRDSETLIPLPVVNELESEGNHTSLLGDGNNLVVKWQAPLFGLLTLPPFVFGMMEHSLEIRTLEPNRLVQVIGLSQISAMCHCRGWMFVACTGGLVSPISTPQRSAFGSKTSKSTEIWLILLPKRSYWVEYLAQRCEFELAMRMAEITQLSGQSPIDAHDVATKYAFHLYKQRQFLKSVDLFFRLKIDPSHVLGLFPDFIPQHLREQIHFPDILIEFNEEEKEKEVYDSLITFLISWRNILRAKIASCQTCGENAANEVYPVTCEIDCYPISEESPMIQDAESLLEIVDTSLLKCYLLTNVTRIAPLLRIDHRCSLQESEKALIEHNRLQDLILLYQSHGLHRKSLDLLDRALQGLSLQNGQDLTGTGLPEKGDCRPLCKYMRDWLTPLQLDVVFEYGATVLQNHPRCWLNTFLAWEARMWNNSTDAGIPLPVYRQKVLKHLDSVCPSVSLPFLEQVIFAQFDKFDEDQIDFYETSSIDLDAFTDPE</sequence>
<dbReference type="Pfam" id="PF00780">
    <property type="entry name" value="CNH"/>
    <property type="match status" value="1"/>
</dbReference>
<feature type="non-terminal residue" evidence="5">
    <location>
        <position position="794"/>
    </location>
</feature>
<evidence type="ECO:0000259" key="4">
    <source>
        <dbReference type="PROSITE" id="PS50219"/>
    </source>
</evidence>
<dbReference type="Proteomes" id="UP001626550">
    <property type="component" value="Unassembled WGS sequence"/>
</dbReference>
<keyword evidence="2" id="KW-0472">Membrane</keyword>
<dbReference type="PANTHER" id="PTHR12894">
    <property type="entry name" value="CNH DOMAIN CONTAINING"/>
    <property type="match status" value="1"/>
</dbReference>
<dbReference type="PANTHER" id="PTHR12894:SF49">
    <property type="entry name" value="VAM6_VPS39-LIKE PROTEIN"/>
    <property type="match status" value="1"/>
</dbReference>
<dbReference type="InterPro" id="IPR019452">
    <property type="entry name" value="VPS39/TGF_beta_rcpt-assoc_1"/>
</dbReference>
<reference evidence="5 6" key="1">
    <citation type="submission" date="2024-11" db="EMBL/GenBank/DDBJ databases">
        <title>Adaptive evolution of stress response genes in parasites aligns with host niche diversity.</title>
        <authorList>
            <person name="Hahn C."/>
            <person name="Resl P."/>
        </authorList>
    </citation>
    <scope>NUCLEOTIDE SEQUENCE [LARGE SCALE GENOMIC DNA]</scope>
    <source>
        <strain evidence="5">EGGRZ-B1_66</strain>
        <tissue evidence="5">Body</tissue>
    </source>
</reference>
<evidence type="ECO:0000256" key="2">
    <source>
        <dbReference type="ARBA" id="ARBA00023136"/>
    </source>
</evidence>
<dbReference type="AlphaFoldDB" id="A0ABD2PZ04"/>
<comment type="caution">
    <text evidence="5">The sequence shown here is derived from an EMBL/GenBank/DDBJ whole genome shotgun (WGS) entry which is preliminary data.</text>
</comment>
<dbReference type="InterPro" id="IPR001180">
    <property type="entry name" value="CNH_dom"/>
</dbReference>
<dbReference type="GO" id="GO:0012505">
    <property type="term" value="C:endomembrane system"/>
    <property type="evidence" value="ECO:0007669"/>
    <property type="project" value="UniProtKB-SubCell"/>
</dbReference>
<dbReference type="Pfam" id="PF10366">
    <property type="entry name" value="Vps39_1"/>
    <property type="match status" value="1"/>
</dbReference>
<protein>
    <submittedName>
        <fullName evidence="5">Vam6/Vps39-like protein</fullName>
    </submittedName>
</protein>
<feature type="domain" description="CNH" evidence="4">
    <location>
        <begin position="19"/>
        <end position="394"/>
    </location>
</feature>
<keyword evidence="6" id="KW-1185">Reference proteome</keyword>
<proteinExistence type="inferred from homology"/>
<gene>
    <name evidence="5" type="primary">VPS39</name>
    <name evidence="5" type="ORF">Ciccas_009358</name>
</gene>
<comment type="similarity">
    <text evidence="3">Belongs to the VAM6/VPS39 family.</text>
</comment>
<evidence type="ECO:0000313" key="5">
    <source>
        <dbReference type="EMBL" id="KAL3312057.1"/>
    </source>
</evidence>
<dbReference type="InterPro" id="IPR032914">
    <property type="entry name" value="Vam6/VPS39/TRAP1"/>
</dbReference>
<name>A0ABD2PZ04_9PLAT</name>
<dbReference type="EMBL" id="JBJKFK010001884">
    <property type="protein sequence ID" value="KAL3312057.1"/>
    <property type="molecule type" value="Genomic_DNA"/>
</dbReference>
<evidence type="ECO:0000313" key="6">
    <source>
        <dbReference type="Proteomes" id="UP001626550"/>
    </source>
</evidence>
<evidence type="ECO:0000256" key="1">
    <source>
        <dbReference type="ARBA" id="ARBA00004184"/>
    </source>
</evidence>
<organism evidence="5 6">
    <name type="scientific">Cichlidogyrus casuarinus</name>
    <dbReference type="NCBI Taxonomy" id="1844966"/>
    <lineage>
        <taxon>Eukaryota</taxon>
        <taxon>Metazoa</taxon>
        <taxon>Spiralia</taxon>
        <taxon>Lophotrochozoa</taxon>
        <taxon>Platyhelminthes</taxon>
        <taxon>Monogenea</taxon>
        <taxon>Monopisthocotylea</taxon>
        <taxon>Dactylogyridea</taxon>
        <taxon>Ancyrocephalidae</taxon>
        <taxon>Cichlidogyrus</taxon>
    </lineage>
</organism>
<evidence type="ECO:0000256" key="3">
    <source>
        <dbReference type="ARBA" id="ARBA00038201"/>
    </source>
</evidence>
<comment type="subcellular location">
    <subcellularLocation>
        <location evidence="1">Endomembrane system</location>
        <topology evidence="1">Peripheral membrane protein</topology>
    </subcellularLocation>
</comment>